<name>A0A1Y2FWM1_9BASI</name>
<dbReference type="OrthoDB" id="2399539at2759"/>
<evidence type="ECO:0000256" key="3">
    <source>
        <dbReference type="ARBA" id="ARBA00023015"/>
    </source>
</evidence>
<dbReference type="SMART" id="SM00066">
    <property type="entry name" value="GAL4"/>
    <property type="match status" value="1"/>
</dbReference>
<keyword evidence="3" id="KW-0805">Transcription regulation</keyword>
<dbReference type="InterPro" id="IPR036864">
    <property type="entry name" value="Zn2-C6_fun-type_DNA-bd_sf"/>
</dbReference>
<keyword evidence="2" id="KW-0479">Metal-binding</keyword>
<dbReference type="SUPFAM" id="SSF57701">
    <property type="entry name" value="Zn2/Cys6 DNA-binding domain"/>
    <property type="match status" value="1"/>
</dbReference>
<dbReference type="PROSITE" id="PS00463">
    <property type="entry name" value="ZN2_CY6_FUNGAL_1"/>
    <property type="match status" value="1"/>
</dbReference>
<feature type="compositionally biased region" description="Polar residues" evidence="6">
    <location>
        <begin position="80"/>
        <end position="90"/>
    </location>
</feature>
<evidence type="ECO:0000259" key="7">
    <source>
        <dbReference type="PROSITE" id="PS00463"/>
    </source>
</evidence>
<dbReference type="GO" id="GO:0006351">
    <property type="term" value="P:DNA-templated transcription"/>
    <property type="evidence" value="ECO:0007669"/>
    <property type="project" value="InterPro"/>
</dbReference>
<dbReference type="Proteomes" id="UP000193467">
    <property type="component" value="Unassembled WGS sequence"/>
</dbReference>
<dbReference type="PANTHER" id="PTHR47338:SF5">
    <property type="entry name" value="ZN(II)2CYS6 TRANSCRIPTION FACTOR (EUROFUNG)"/>
    <property type="match status" value="1"/>
</dbReference>
<feature type="compositionally biased region" description="Basic and acidic residues" evidence="6">
    <location>
        <begin position="543"/>
        <end position="556"/>
    </location>
</feature>
<comment type="subcellular location">
    <subcellularLocation>
        <location evidence="1">Nucleus</location>
    </subcellularLocation>
</comment>
<evidence type="ECO:0000313" key="8">
    <source>
        <dbReference type="EMBL" id="ORY88410.1"/>
    </source>
</evidence>
<proteinExistence type="predicted"/>
<dbReference type="EMBL" id="MCGR01000010">
    <property type="protein sequence ID" value="ORY88410.1"/>
    <property type="molecule type" value="Genomic_DNA"/>
</dbReference>
<evidence type="ECO:0000313" key="9">
    <source>
        <dbReference type="Proteomes" id="UP000193467"/>
    </source>
</evidence>
<dbReference type="GO" id="GO:0005634">
    <property type="term" value="C:nucleus"/>
    <property type="evidence" value="ECO:0007669"/>
    <property type="project" value="UniProtKB-SubCell"/>
</dbReference>
<keyword evidence="9" id="KW-1185">Reference proteome</keyword>
<keyword evidence="4" id="KW-0804">Transcription</keyword>
<protein>
    <recommendedName>
        <fullName evidence="7">Zn(2)-C6 fungal-type domain-containing protein</fullName>
    </recommendedName>
</protein>
<dbReference type="InParanoid" id="A0A1Y2FWM1"/>
<reference evidence="8 9" key="1">
    <citation type="submission" date="2016-07" db="EMBL/GenBank/DDBJ databases">
        <title>Pervasive Adenine N6-methylation of Active Genes in Fungi.</title>
        <authorList>
            <consortium name="DOE Joint Genome Institute"/>
            <person name="Mondo S.J."/>
            <person name="Dannebaum R.O."/>
            <person name="Kuo R.C."/>
            <person name="Labutti K."/>
            <person name="Haridas S."/>
            <person name="Kuo A."/>
            <person name="Salamov A."/>
            <person name="Ahrendt S.R."/>
            <person name="Lipzen A."/>
            <person name="Sullivan W."/>
            <person name="Andreopoulos W.B."/>
            <person name="Clum A."/>
            <person name="Lindquist E."/>
            <person name="Daum C."/>
            <person name="Ramamoorthy G.K."/>
            <person name="Gryganskyi A."/>
            <person name="Culley D."/>
            <person name="Magnuson J.K."/>
            <person name="James T.Y."/>
            <person name="O'Malley M.A."/>
            <person name="Stajich J.E."/>
            <person name="Spatafora J.W."/>
            <person name="Visel A."/>
            <person name="Grigoriev I.V."/>
        </authorList>
    </citation>
    <scope>NUCLEOTIDE SEQUENCE [LARGE SCALE GENOMIC DNA]</scope>
    <source>
        <strain evidence="8 9">62-1032</strain>
    </source>
</reference>
<dbReference type="Pfam" id="PF04082">
    <property type="entry name" value="Fungal_trans"/>
    <property type="match status" value="1"/>
</dbReference>
<dbReference type="GO" id="GO:0003677">
    <property type="term" value="F:DNA binding"/>
    <property type="evidence" value="ECO:0007669"/>
    <property type="project" value="InterPro"/>
</dbReference>
<feature type="region of interest" description="Disordered" evidence="6">
    <location>
        <begin position="70"/>
        <end position="90"/>
    </location>
</feature>
<dbReference type="GO" id="GO:0000981">
    <property type="term" value="F:DNA-binding transcription factor activity, RNA polymerase II-specific"/>
    <property type="evidence" value="ECO:0007669"/>
    <property type="project" value="InterPro"/>
</dbReference>
<feature type="compositionally biased region" description="Pro residues" evidence="6">
    <location>
        <begin position="566"/>
        <end position="590"/>
    </location>
</feature>
<organism evidence="8 9">
    <name type="scientific">Leucosporidium creatinivorum</name>
    <dbReference type="NCBI Taxonomy" id="106004"/>
    <lineage>
        <taxon>Eukaryota</taxon>
        <taxon>Fungi</taxon>
        <taxon>Dikarya</taxon>
        <taxon>Basidiomycota</taxon>
        <taxon>Pucciniomycotina</taxon>
        <taxon>Microbotryomycetes</taxon>
        <taxon>Leucosporidiales</taxon>
        <taxon>Leucosporidium</taxon>
    </lineage>
</organism>
<feature type="region of interest" description="Disordered" evidence="6">
    <location>
        <begin position="543"/>
        <end position="594"/>
    </location>
</feature>
<evidence type="ECO:0000256" key="4">
    <source>
        <dbReference type="ARBA" id="ARBA00023163"/>
    </source>
</evidence>
<dbReference type="CDD" id="cd00067">
    <property type="entry name" value="GAL4"/>
    <property type="match status" value="1"/>
</dbReference>
<keyword evidence="5" id="KW-0539">Nucleus</keyword>
<dbReference type="GO" id="GO:0008270">
    <property type="term" value="F:zinc ion binding"/>
    <property type="evidence" value="ECO:0007669"/>
    <property type="project" value="InterPro"/>
</dbReference>
<evidence type="ECO:0000256" key="5">
    <source>
        <dbReference type="ARBA" id="ARBA00023242"/>
    </source>
</evidence>
<sequence length="657" mass="71170">MDGTDATPSKRARSLVACTRCRQSRRKCINQGELAGACVACVSAKADCIFPPRGTSLVDRAPRGLRIHTKRQQAPAGEGSNASPPVASTSALVTSPTSSLVTAIATNGTLPPPELLLEAAEQLFSSYFQLFFLHKPTFLHTLATQPDSIRPFLLFSILAVSARFTPSLIARFGGSSPAHTSEHFTAQAHQLVLTELLTPTLEGIQGLYLLGVVDFGAGKGFRSKALQGLALQMAEMLQLHVDAPHLPPIELEVRRRTWWFLGLNLNLLSVGSQPSPLFDPLIYPIPLPQTEEDFTFGVASSAETWRDVKDGRCSTTPSFLTSLLHISAIWGDTARALAAQTAPGPPWHPDSLYETTSKAMRGWLAKLGERNKWSISNLLAYKSRGLDLAFFANLVQLNTTQLAIRRQYLPFLLRVLHPDAVEGTVLLEGQLPPTNRFWRNMAESMITTAIDLVSLQEQVNQVRGNSGTAGTPFQGFSIFLAGSVLCYAKLCPWLSSKSESQVGDAIGKAIVILSRLMSTWTIGERWYTSLLAQASMVDSSAQDHARRQLGEDRSDGIYRQFTQDYDPPPRASAPIPAADPPPPPPPPAPELAPSFGEAESWADMSLPMGMGWSGLEATAPEPFVFQGFDLQQLESDLSTFAGLDFGFGGGIDGGMQG</sequence>
<dbReference type="InterPro" id="IPR007219">
    <property type="entry name" value="XnlR_reg_dom"/>
</dbReference>
<comment type="caution">
    <text evidence="8">The sequence shown here is derived from an EMBL/GenBank/DDBJ whole genome shotgun (WGS) entry which is preliminary data.</text>
</comment>
<dbReference type="InterPro" id="IPR050815">
    <property type="entry name" value="TF_fung"/>
</dbReference>
<evidence type="ECO:0000256" key="1">
    <source>
        <dbReference type="ARBA" id="ARBA00004123"/>
    </source>
</evidence>
<dbReference type="STRING" id="106004.A0A1Y2FWM1"/>
<dbReference type="PANTHER" id="PTHR47338">
    <property type="entry name" value="ZN(II)2CYS6 TRANSCRIPTION FACTOR (EUROFUNG)-RELATED"/>
    <property type="match status" value="1"/>
</dbReference>
<feature type="domain" description="Zn(2)-C6 fungal-type" evidence="7">
    <location>
        <begin position="17"/>
        <end position="48"/>
    </location>
</feature>
<dbReference type="CDD" id="cd12148">
    <property type="entry name" value="fungal_TF_MHR"/>
    <property type="match status" value="1"/>
</dbReference>
<dbReference type="AlphaFoldDB" id="A0A1Y2FWM1"/>
<evidence type="ECO:0000256" key="6">
    <source>
        <dbReference type="SAM" id="MobiDB-lite"/>
    </source>
</evidence>
<evidence type="ECO:0000256" key="2">
    <source>
        <dbReference type="ARBA" id="ARBA00022723"/>
    </source>
</evidence>
<gene>
    <name evidence="8" type="ORF">BCR35DRAFT_301531</name>
</gene>
<accession>A0A1Y2FWM1</accession>
<dbReference type="InterPro" id="IPR001138">
    <property type="entry name" value="Zn2Cys6_DnaBD"/>
</dbReference>
<dbReference type="Gene3D" id="4.10.240.10">
    <property type="entry name" value="Zn(2)-C6 fungal-type DNA-binding domain"/>
    <property type="match status" value="1"/>
</dbReference>